<dbReference type="NCBIfam" id="TIGR01841">
    <property type="entry name" value="phasin"/>
    <property type="match status" value="1"/>
</dbReference>
<dbReference type="InterPro" id="IPR018968">
    <property type="entry name" value="Phasin"/>
</dbReference>
<comment type="caution">
    <text evidence="2">The sequence shown here is derived from an EMBL/GenBank/DDBJ whole genome shotgun (WGS) entry which is preliminary data.</text>
</comment>
<proteinExistence type="predicted"/>
<dbReference type="AlphaFoldDB" id="A0A9X1T176"/>
<feature type="domain" description="Phasin" evidence="1">
    <location>
        <begin position="11"/>
        <end position="102"/>
    </location>
</feature>
<evidence type="ECO:0000313" key="3">
    <source>
        <dbReference type="Proteomes" id="UP001139089"/>
    </source>
</evidence>
<keyword evidence="3" id="KW-1185">Reference proteome</keyword>
<reference evidence="2" key="1">
    <citation type="submission" date="2021-12" db="EMBL/GenBank/DDBJ databases">
        <authorList>
            <person name="Li Y."/>
        </authorList>
    </citation>
    <scope>NUCLEOTIDE SEQUENCE</scope>
    <source>
        <strain evidence="2">DKSPLA3</strain>
    </source>
</reference>
<accession>A0A9X1T176</accession>
<dbReference type="RefSeq" id="WP_231815528.1">
    <property type="nucleotide sequence ID" value="NZ_JAJOZR010000009.1"/>
</dbReference>
<name>A0A9X1T176_9HYPH</name>
<organism evidence="2 3">
    <name type="scientific">Rhizobium quercicola</name>
    <dbReference type="NCBI Taxonomy" id="2901226"/>
    <lineage>
        <taxon>Bacteria</taxon>
        <taxon>Pseudomonadati</taxon>
        <taxon>Pseudomonadota</taxon>
        <taxon>Alphaproteobacteria</taxon>
        <taxon>Hyphomicrobiales</taxon>
        <taxon>Rhizobiaceae</taxon>
        <taxon>Rhizobium/Agrobacterium group</taxon>
        <taxon>Rhizobium</taxon>
    </lineage>
</organism>
<dbReference type="Pfam" id="PF09361">
    <property type="entry name" value="Phasin_2"/>
    <property type="match status" value="1"/>
</dbReference>
<dbReference type="EMBL" id="JAJOZR010000009">
    <property type="protein sequence ID" value="MCD7110291.1"/>
    <property type="molecule type" value="Genomic_DNA"/>
</dbReference>
<dbReference type="Proteomes" id="UP001139089">
    <property type="component" value="Unassembled WGS sequence"/>
</dbReference>
<dbReference type="InterPro" id="IPR010127">
    <property type="entry name" value="Phasin_subfam-1"/>
</dbReference>
<evidence type="ECO:0000259" key="1">
    <source>
        <dbReference type="Pfam" id="PF09361"/>
    </source>
</evidence>
<evidence type="ECO:0000313" key="2">
    <source>
        <dbReference type="EMBL" id="MCD7110291.1"/>
    </source>
</evidence>
<sequence>MFNFSDAGFAGKNAMETMTNSYAAMTKGFQAIAMEAADYSKKSFEESVAHLQKLSGVRSIEAAVELQTSFLKSTYEGYVSEATKLGGMYTDLAKDSYKPYEAPMAQAANAMQTATKAAASAAKSAAA</sequence>
<protein>
    <submittedName>
        <fullName evidence="2">Phasin family protein</fullName>
    </submittedName>
</protein>
<gene>
    <name evidence="2" type="ORF">LRX75_14720</name>
</gene>